<feature type="domain" description="ENPP1-3/EXOG-like endonuclease/phosphodiesterase" evidence="1">
    <location>
        <begin position="59"/>
        <end position="248"/>
    </location>
</feature>
<reference evidence="3 4" key="1">
    <citation type="submission" date="2019-04" db="EMBL/GenBank/DDBJ databases">
        <authorList>
            <consortium name="Wellcome Sanger Institute Data Sharing"/>
        </authorList>
    </citation>
    <scope>NUCLEOTIDE SEQUENCE [LARGE SCALE GENOMIC DNA]</scope>
</reference>
<dbReference type="SUPFAM" id="SSF54060">
    <property type="entry name" value="His-Me finger endonucleases"/>
    <property type="match status" value="1"/>
</dbReference>
<organism evidence="3 4">
    <name type="scientific">Scleropages formosus</name>
    <name type="common">Asian bonytongue</name>
    <name type="synonym">Osteoglossum formosum</name>
    <dbReference type="NCBI Taxonomy" id="113540"/>
    <lineage>
        <taxon>Eukaryota</taxon>
        <taxon>Metazoa</taxon>
        <taxon>Chordata</taxon>
        <taxon>Craniata</taxon>
        <taxon>Vertebrata</taxon>
        <taxon>Euteleostomi</taxon>
        <taxon>Actinopterygii</taxon>
        <taxon>Neopterygii</taxon>
        <taxon>Teleostei</taxon>
        <taxon>Osteoglossocephala</taxon>
        <taxon>Osteoglossomorpha</taxon>
        <taxon>Osteoglossiformes</taxon>
        <taxon>Osteoglossidae</taxon>
        <taxon>Scleropages</taxon>
    </lineage>
</organism>
<evidence type="ECO:0000259" key="2">
    <source>
        <dbReference type="SMART" id="SM00892"/>
    </source>
</evidence>
<sequence>LYLDGISQLPAPAQVVDKFDTCKDFFVSAFFPKIPGILEDGTIKNQNRYKAICQYYNGKYRFATLYDTDNKIPVFSAYKFTGTENTDEIRTKIYPNQATDEDYKDSSGFDRGHLLPRQYATDESTAESTCTLTNIVPQKKNFNQGSWSKMEEHVVKIMMTDCKDSQAYVLIGAVPGEGKLKNRVIIPKMMWTAFCCETKSGKWLSGAYWGYNTDEQANIQLEQKSVNELQLTEDFSTGIQIFPEQCLTM</sequence>
<protein>
    <submittedName>
        <fullName evidence="3">Si:ch211-133n4.10</fullName>
    </submittedName>
</protein>
<proteinExistence type="predicted"/>
<evidence type="ECO:0000313" key="4">
    <source>
        <dbReference type="Proteomes" id="UP000694397"/>
    </source>
</evidence>
<dbReference type="InterPro" id="IPR044929">
    <property type="entry name" value="DNA/RNA_non-sp_Endonuclease_sf"/>
</dbReference>
<dbReference type="SMART" id="SM00477">
    <property type="entry name" value="NUC"/>
    <property type="match status" value="1"/>
</dbReference>
<dbReference type="SMART" id="SM00892">
    <property type="entry name" value="Endonuclease_NS"/>
    <property type="match status" value="1"/>
</dbReference>
<dbReference type="PANTHER" id="PTHR21472:SF15">
    <property type="entry name" value="ENDONUCLEASE DOMAIN-CONTAINING 1 PROTEIN-RELATED"/>
    <property type="match status" value="1"/>
</dbReference>
<dbReference type="InterPro" id="IPR039015">
    <property type="entry name" value="ENDOD1"/>
</dbReference>
<dbReference type="AlphaFoldDB" id="A0A8C9V2T0"/>
<dbReference type="GO" id="GO:0046872">
    <property type="term" value="F:metal ion binding"/>
    <property type="evidence" value="ECO:0007669"/>
    <property type="project" value="InterPro"/>
</dbReference>
<dbReference type="Ensembl" id="ENSSFOT00015016302.2">
    <property type="protein sequence ID" value="ENSSFOP00015016116.2"/>
    <property type="gene ID" value="ENSSFOG00015010399.2"/>
</dbReference>
<dbReference type="GO" id="GO:0003676">
    <property type="term" value="F:nucleic acid binding"/>
    <property type="evidence" value="ECO:0007669"/>
    <property type="project" value="InterPro"/>
</dbReference>
<dbReference type="InterPro" id="IPR001604">
    <property type="entry name" value="Endo_G_ENPP1-like_dom"/>
</dbReference>
<accession>A0A8C9V2T0</accession>
<feature type="domain" description="DNA/RNA non-specific endonuclease/pyrophosphatase/phosphodiesterase" evidence="2">
    <location>
        <begin position="58"/>
        <end position="248"/>
    </location>
</feature>
<reference evidence="3" key="2">
    <citation type="submission" date="2025-08" db="UniProtKB">
        <authorList>
            <consortium name="Ensembl"/>
        </authorList>
    </citation>
    <scope>IDENTIFICATION</scope>
</reference>
<dbReference type="GeneTree" id="ENSGT01030000234592"/>
<reference evidence="3" key="3">
    <citation type="submission" date="2025-09" db="UniProtKB">
        <authorList>
            <consortium name="Ensembl"/>
        </authorList>
    </citation>
    <scope>IDENTIFICATION</scope>
</reference>
<name>A0A8C9V2T0_SCLFO</name>
<dbReference type="GO" id="GO:0016787">
    <property type="term" value="F:hydrolase activity"/>
    <property type="evidence" value="ECO:0007669"/>
    <property type="project" value="InterPro"/>
</dbReference>
<dbReference type="Gene3D" id="3.40.570.10">
    <property type="entry name" value="Extracellular Endonuclease, subunit A"/>
    <property type="match status" value="1"/>
</dbReference>
<keyword evidence="4" id="KW-1185">Reference proteome</keyword>
<evidence type="ECO:0000259" key="1">
    <source>
        <dbReference type="SMART" id="SM00477"/>
    </source>
</evidence>
<dbReference type="InterPro" id="IPR020821">
    <property type="entry name" value="ENPP1-3/EXOG-like_nuc-like"/>
</dbReference>
<dbReference type="Proteomes" id="UP000694397">
    <property type="component" value="Chromosome 5"/>
</dbReference>
<evidence type="ECO:0000313" key="3">
    <source>
        <dbReference type="Ensembl" id="ENSSFOP00015016116.2"/>
    </source>
</evidence>
<dbReference type="Pfam" id="PF01223">
    <property type="entry name" value="Endonuclease_NS"/>
    <property type="match status" value="1"/>
</dbReference>
<dbReference type="InterPro" id="IPR044925">
    <property type="entry name" value="His-Me_finger_sf"/>
</dbReference>
<dbReference type="PANTHER" id="PTHR21472">
    <property type="entry name" value="ENDONUCLEASE DOMAIN-CONTAINING 1 PROTEIN ENDOD1"/>
    <property type="match status" value="1"/>
</dbReference>
<dbReference type="OrthoDB" id="69221at2759"/>